<dbReference type="EMBL" id="MLJW01000002">
    <property type="protein sequence ID" value="OIR18969.1"/>
    <property type="molecule type" value="Genomic_DNA"/>
</dbReference>
<dbReference type="PANTHER" id="PTHR31901:SF9">
    <property type="entry name" value="GH3 DOMAIN-CONTAINING PROTEIN"/>
    <property type="match status" value="1"/>
</dbReference>
<dbReference type="AlphaFoldDB" id="A0A1J5TDH0"/>
<protein>
    <submittedName>
        <fullName evidence="2">GH3 auxin-responsive promoter</fullName>
    </submittedName>
</protein>
<dbReference type="Pfam" id="PF03321">
    <property type="entry name" value="GH3"/>
    <property type="match status" value="1"/>
</dbReference>
<comment type="caution">
    <text evidence="2">The sequence shown here is derived from an EMBL/GenBank/DDBJ whole genome shotgun (WGS) entry which is preliminary data.</text>
</comment>
<accession>A0A1J5TDH0</accession>
<evidence type="ECO:0000313" key="2">
    <source>
        <dbReference type="EMBL" id="OIR18969.1"/>
    </source>
</evidence>
<proteinExistence type="predicted"/>
<dbReference type="Pfam" id="PF23572">
    <property type="entry name" value="GH3_C"/>
    <property type="match status" value="1"/>
</dbReference>
<dbReference type="InterPro" id="IPR004993">
    <property type="entry name" value="GH3"/>
</dbReference>
<feature type="domain" description="GH3 C-terminal" evidence="1">
    <location>
        <begin position="402"/>
        <end position="475"/>
    </location>
</feature>
<sequence>MVFTGFLISQSLLVLAATANLSHTAAMSPIKSLLSDLGAGLALRWRHFRLGREGAVGKCQERQFRALLHNLAATDFGRSHHLTPTMSWQQFQGAVAPGNEALDPDECTRMASGLLAATRWPHPGRAFVPSRTATAQSPRFLPVTPDFERHLQRTWREALLMLSNRETTAACLRAPIGAFDSGNHLSPGVESLPVLLQRLSRSAESPGAPCLAILDEAEHLDQAVRADNPLRWLVPLAPVYKVDLARLARRFGTGCIIHEVAATPAGIYAVQDRPRATEGLRLLVDAGLFLEFLPLAEYLAGDISRLGPRTLRLDQLPVDTDAVLFLTGPSGSCRFDTGEVVRLISASPPRAQRMGRTETVLPLAGEPLTERVLADALECVCTRQGWDIVHLHVAPHGHASLTGQTRGAHEWWIELRPGSRQTPTGQMLAEMIDAELKRLHPGYARQRTAGRIQEPIVRLVIPGVFDAWRERAVHEATPATLPVSLPTRRIANVLASFTRFHDA</sequence>
<reference evidence="2" key="1">
    <citation type="submission" date="2016-10" db="EMBL/GenBank/DDBJ databases">
        <title>Sequence of Gallionella enrichment culture.</title>
        <authorList>
            <person name="Poehlein A."/>
            <person name="Muehling M."/>
            <person name="Daniel R."/>
        </authorList>
    </citation>
    <scope>NUCLEOTIDE SEQUENCE</scope>
</reference>
<evidence type="ECO:0000259" key="1">
    <source>
        <dbReference type="Pfam" id="PF23572"/>
    </source>
</evidence>
<dbReference type="PANTHER" id="PTHR31901">
    <property type="entry name" value="GH3 DOMAIN-CONTAINING PROTEIN"/>
    <property type="match status" value="1"/>
</dbReference>
<dbReference type="GO" id="GO:0016881">
    <property type="term" value="F:acid-amino acid ligase activity"/>
    <property type="evidence" value="ECO:0007669"/>
    <property type="project" value="TreeGrafter"/>
</dbReference>
<dbReference type="GO" id="GO:0005737">
    <property type="term" value="C:cytoplasm"/>
    <property type="evidence" value="ECO:0007669"/>
    <property type="project" value="TreeGrafter"/>
</dbReference>
<gene>
    <name evidence="2" type="ORF">GALL_13130</name>
</gene>
<dbReference type="InterPro" id="IPR055378">
    <property type="entry name" value="GH3_C"/>
</dbReference>
<name>A0A1J5TDH0_9ZZZZ</name>
<organism evidence="2">
    <name type="scientific">mine drainage metagenome</name>
    <dbReference type="NCBI Taxonomy" id="410659"/>
    <lineage>
        <taxon>unclassified sequences</taxon>
        <taxon>metagenomes</taxon>
        <taxon>ecological metagenomes</taxon>
    </lineage>
</organism>